<proteinExistence type="predicted"/>
<organism evidence="2">
    <name type="scientific">Brassica cretica</name>
    <name type="common">Mustard</name>
    <dbReference type="NCBI Taxonomy" id="69181"/>
    <lineage>
        <taxon>Eukaryota</taxon>
        <taxon>Viridiplantae</taxon>
        <taxon>Streptophyta</taxon>
        <taxon>Embryophyta</taxon>
        <taxon>Tracheophyta</taxon>
        <taxon>Spermatophyta</taxon>
        <taxon>Magnoliopsida</taxon>
        <taxon>eudicotyledons</taxon>
        <taxon>Gunneridae</taxon>
        <taxon>Pentapetalae</taxon>
        <taxon>rosids</taxon>
        <taxon>malvids</taxon>
        <taxon>Brassicales</taxon>
        <taxon>Brassicaceae</taxon>
        <taxon>Brassiceae</taxon>
        <taxon>Brassica</taxon>
    </lineage>
</organism>
<gene>
    <name evidence="2" type="ORF">F2Q70_00042163</name>
</gene>
<evidence type="ECO:0000256" key="1">
    <source>
        <dbReference type="SAM" id="MobiDB-lite"/>
    </source>
</evidence>
<dbReference type="AlphaFoldDB" id="A0A8S9KCC2"/>
<comment type="caution">
    <text evidence="2">The sequence shown here is derived from an EMBL/GenBank/DDBJ whole genome shotgun (WGS) entry which is preliminary data.</text>
</comment>
<sequence length="53" mass="5822">MARQDANPFADEETNPFAENTNVPRASNSSYLKPLPPEPHDRGATIDIPLDSN</sequence>
<reference evidence="2" key="1">
    <citation type="submission" date="2019-12" db="EMBL/GenBank/DDBJ databases">
        <title>Genome sequencing and annotation of Brassica cretica.</title>
        <authorList>
            <person name="Studholme D.J."/>
            <person name="Sarris P.F."/>
        </authorList>
    </citation>
    <scope>NUCLEOTIDE SEQUENCE</scope>
    <source>
        <strain evidence="2">PFS-102/07</strain>
        <tissue evidence="2">Leaf</tissue>
    </source>
</reference>
<dbReference type="EMBL" id="QGKY02000190">
    <property type="protein sequence ID" value="KAF2591208.1"/>
    <property type="molecule type" value="Genomic_DNA"/>
</dbReference>
<evidence type="ECO:0000313" key="2">
    <source>
        <dbReference type="EMBL" id="KAF2591208.1"/>
    </source>
</evidence>
<feature type="compositionally biased region" description="Polar residues" evidence="1">
    <location>
        <begin position="17"/>
        <end position="31"/>
    </location>
</feature>
<protein>
    <submittedName>
        <fullName evidence="2">Uncharacterized protein</fullName>
    </submittedName>
</protein>
<accession>A0A8S9KCC2</accession>
<name>A0A8S9KCC2_BRACR</name>
<feature type="region of interest" description="Disordered" evidence="1">
    <location>
        <begin position="1"/>
        <end position="53"/>
    </location>
</feature>